<dbReference type="GO" id="GO:0005524">
    <property type="term" value="F:ATP binding"/>
    <property type="evidence" value="ECO:0007669"/>
    <property type="project" value="UniProtKB-UniRule"/>
</dbReference>
<dbReference type="PROSITE" id="PS51198">
    <property type="entry name" value="UVRD_HELICASE_ATP_BIND"/>
    <property type="match status" value="1"/>
</dbReference>
<dbReference type="GO" id="GO:0043138">
    <property type="term" value="F:3'-5' DNA helicase activity"/>
    <property type="evidence" value="ECO:0007669"/>
    <property type="project" value="TreeGrafter"/>
</dbReference>
<dbReference type="PANTHER" id="PTHR11070:SF17">
    <property type="entry name" value="DNA HELICASE IV"/>
    <property type="match status" value="1"/>
</dbReference>
<dbReference type="PANTHER" id="PTHR11070">
    <property type="entry name" value="UVRD / RECB / PCRA DNA HELICASE FAMILY MEMBER"/>
    <property type="match status" value="1"/>
</dbReference>
<dbReference type="InterPro" id="IPR027417">
    <property type="entry name" value="P-loop_NTPase"/>
</dbReference>
<feature type="binding site" evidence="5">
    <location>
        <begin position="208"/>
        <end position="215"/>
    </location>
    <ligand>
        <name>ATP</name>
        <dbReference type="ChEBI" id="CHEBI:30616"/>
    </ligand>
</feature>
<dbReference type="InterPro" id="IPR000212">
    <property type="entry name" value="DNA_helicase_UvrD/REP"/>
</dbReference>
<dbReference type="RefSeq" id="WP_188961608.1">
    <property type="nucleotide sequence ID" value="NZ_BMOE01000003.1"/>
</dbReference>
<dbReference type="GO" id="GO:0003677">
    <property type="term" value="F:DNA binding"/>
    <property type="evidence" value="ECO:0007669"/>
    <property type="project" value="InterPro"/>
</dbReference>
<dbReference type="Gene3D" id="3.40.50.300">
    <property type="entry name" value="P-loop containing nucleotide triphosphate hydrolases"/>
    <property type="match status" value="3"/>
</dbReference>
<protein>
    <recommendedName>
        <fullName evidence="6">UvrD-like helicase ATP-binding domain-containing protein</fullName>
    </recommendedName>
</protein>
<evidence type="ECO:0000256" key="2">
    <source>
        <dbReference type="ARBA" id="ARBA00022801"/>
    </source>
</evidence>
<evidence type="ECO:0000256" key="1">
    <source>
        <dbReference type="ARBA" id="ARBA00022741"/>
    </source>
</evidence>
<dbReference type="SUPFAM" id="SSF52540">
    <property type="entry name" value="P-loop containing nucleoside triphosphate hydrolases"/>
    <property type="match status" value="1"/>
</dbReference>
<evidence type="ECO:0000259" key="6">
    <source>
        <dbReference type="PROSITE" id="PS51198"/>
    </source>
</evidence>
<comment type="caution">
    <text evidence="7">The sequence shown here is derived from an EMBL/GenBank/DDBJ whole genome shotgun (WGS) entry which is preliminary data.</text>
</comment>
<gene>
    <name evidence="7" type="ORF">GCM10008939_14460</name>
</gene>
<feature type="domain" description="UvrD-like helicase ATP-binding" evidence="6">
    <location>
        <begin position="187"/>
        <end position="569"/>
    </location>
</feature>
<dbReference type="Proteomes" id="UP000635726">
    <property type="component" value="Unassembled WGS sequence"/>
</dbReference>
<dbReference type="GO" id="GO:0005829">
    <property type="term" value="C:cytosol"/>
    <property type="evidence" value="ECO:0007669"/>
    <property type="project" value="TreeGrafter"/>
</dbReference>
<organism evidence="7 8">
    <name type="scientific">Deinococcus aquiradiocola</name>
    <dbReference type="NCBI Taxonomy" id="393059"/>
    <lineage>
        <taxon>Bacteria</taxon>
        <taxon>Thermotogati</taxon>
        <taxon>Deinococcota</taxon>
        <taxon>Deinococci</taxon>
        <taxon>Deinococcales</taxon>
        <taxon>Deinococcaceae</taxon>
        <taxon>Deinococcus</taxon>
    </lineage>
</organism>
<name>A0A917UNV6_9DEIO</name>
<dbReference type="InterPro" id="IPR014016">
    <property type="entry name" value="UvrD-like_ATP-bd"/>
</dbReference>
<dbReference type="AlphaFoldDB" id="A0A917UNV6"/>
<keyword evidence="3 5" id="KW-0347">Helicase</keyword>
<dbReference type="EMBL" id="BMOE01000003">
    <property type="protein sequence ID" value="GGJ71161.1"/>
    <property type="molecule type" value="Genomic_DNA"/>
</dbReference>
<dbReference type="GO" id="GO:0016787">
    <property type="term" value="F:hydrolase activity"/>
    <property type="evidence" value="ECO:0007669"/>
    <property type="project" value="UniProtKB-UniRule"/>
</dbReference>
<sequence length="736" mass="79685">MPATATPTTHPDFQAEETHLTHTIRAVLRQIDAWEDRDRNVGADLETSLTLADNAEEKAAMLAVHVKEPYFGSLRVRIGGREQLLYVGKHAFLDLQGPHSVVSWESAVGSLYYSDALTWTAPGRGQAAGLKGTVLRRRQLDVQDRALHRVTDLYDVDAGGDTGGREAVLLSRLSEAATTGMRDVVETLQPEQNDAVRAPAGTAQLIQGAAGSGKTTIGFHRLAWLMHPERAAERARPEACLVLMPNQVLAAYAARVLPGLNLQGVNVTTPESWALSFLGLEKMDVTDRTLTLLLQDRDNGRRRAAWRRAKALGDLRMLEVVRRHLARRLAVNVARLEFALQVDLRGETRSVQLGPHDLQGLLDDVQRRSPLEGYRSAFRTATLERVLGLLNASGDAEVTRVTRLLAPEVTALTGKVFAGILPVSEGRRIVSDEATLRAAADGLLDERTLDVLLGDPLTSVAKPRRSSADVTEIPLMLAVAALLDGVGRREGREVAPYDHIVLDEAQDYAPLLYALLARAARPGHITALGDLNQGLHGYKGPGRWADVQAALGGEARARLTTLSRTYRSTRQITRLSARVAATYNRAADVVGVDRDGADVMRLTGEPLAVLTARAVKAIQAQGHRNVAVVTRRAADAETLAAAMRHHDVDAQPILNEQARYSGGVVILPVNLAKGLEFDGCVVAGADAAHYDPGTEFESRLMYVSASRGLHMLALTAEGPLHPLLLPPDDERGTFAS</sequence>
<evidence type="ECO:0000313" key="8">
    <source>
        <dbReference type="Proteomes" id="UP000635726"/>
    </source>
</evidence>
<keyword evidence="8" id="KW-1185">Reference proteome</keyword>
<evidence type="ECO:0000256" key="4">
    <source>
        <dbReference type="ARBA" id="ARBA00022840"/>
    </source>
</evidence>
<keyword evidence="2 5" id="KW-0378">Hydrolase</keyword>
<proteinExistence type="predicted"/>
<reference evidence="7" key="2">
    <citation type="submission" date="2020-09" db="EMBL/GenBank/DDBJ databases">
        <authorList>
            <person name="Sun Q."/>
            <person name="Ohkuma M."/>
        </authorList>
    </citation>
    <scope>NUCLEOTIDE SEQUENCE</scope>
    <source>
        <strain evidence="7">JCM 14371</strain>
    </source>
</reference>
<keyword evidence="4 5" id="KW-0067">ATP-binding</keyword>
<keyword evidence="1 5" id="KW-0547">Nucleotide-binding</keyword>
<evidence type="ECO:0000256" key="3">
    <source>
        <dbReference type="ARBA" id="ARBA00022806"/>
    </source>
</evidence>
<dbReference type="GO" id="GO:0000725">
    <property type="term" value="P:recombinational repair"/>
    <property type="evidence" value="ECO:0007669"/>
    <property type="project" value="TreeGrafter"/>
</dbReference>
<accession>A0A917UNV6</accession>
<evidence type="ECO:0000256" key="5">
    <source>
        <dbReference type="PROSITE-ProRule" id="PRU00560"/>
    </source>
</evidence>
<reference evidence="7" key="1">
    <citation type="journal article" date="2014" name="Int. J. Syst. Evol. Microbiol.">
        <title>Complete genome sequence of Corynebacterium casei LMG S-19264T (=DSM 44701T), isolated from a smear-ripened cheese.</title>
        <authorList>
            <consortium name="US DOE Joint Genome Institute (JGI-PGF)"/>
            <person name="Walter F."/>
            <person name="Albersmeier A."/>
            <person name="Kalinowski J."/>
            <person name="Ruckert C."/>
        </authorList>
    </citation>
    <scope>NUCLEOTIDE SEQUENCE</scope>
    <source>
        <strain evidence="7">JCM 14371</strain>
    </source>
</reference>
<evidence type="ECO:0000313" key="7">
    <source>
        <dbReference type="EMBL" id="GGJ71161.1"/>
    </source>
</evidence>